<protein>
    <recommendedName>
        <fullName evidence="2 8">Transcription elongation factor GreA</fullName>
    </recommendedName>
    <alternativeName>
        <fullName evidence="7 8">Transcript cleavage factor GreA</fullName>
    </alternativeName>
</protein>
<dbReference type="Pfam" id="PF01272">
    <property type="entry name" value="GreA_GreB"/>
    <property type="match status" value="1"/>
</dbReference>
<dbReference type="AlphaFoldDB" id="S0EZI7"/>
<dbReference type="PANTHER" id="PTHR30437">
    <property type="entry name" value="TRANSCRIPTION ELONGATION FACTOR GREA"/>
    <property type="match status" value="1"/>
</dbReference>
<comment type="similarity">
    <text evidence="1 8 9">Belongs to the GreA/GreB family.</text>
</comment>
<dbReference type="InParanoid" id="S0EZI7"/>
<dbReference type="InterPro" id="IPR036953">
    <property type="entry name" value="GreA/GreB_C_sf"/>
</dbReference>
<feature type="domain" description="Transcription elongation factor GreA/GreB N-terminal" evidence="11">
    <location>
        <begin position="7"/>
        <end position="77"/>
    </location>
</feature>
<dbReference type="InterPro" id="IPR036805">
    <property type="entry name" value="Tscrpt_elong_fac_GreA/B_N_sf"/>
</dbReference>
<dbReference type="GO" id="GO:0003746">
    <property type="term" value="F:translation elongation factor activity"/>
    <property type="evidence" value="ECO:0007669"/>
    <property type="project" value="UniProtKB-KW"/>
</dbReference>
<reference evidence="13" key="1">
    <citation type="submission" date="2013-03" db="EMBL/GenBank/DDBJ databases">
        <title>Genome sequence of Chthonomonas calidirosea, the first sequenced genome from the Armatimonadetes phylum (formally candidate division OP10).</title>
        <authorList>
            <person name="Lee K.C.Y."/>
            <person name="Morgan X.C."/>
            <person name="Dunfield P.F."/>
            <person name="Tamas I."/>
            <person name="Houghton K.M."/>
            <person name="Vyssotski M."/>
            <person name="Ryan J.L.J."/>
            <person name="Lagutin K."/>
            <person name="McDonald I.R."/>
            <person name="Stott M.B."/>
        </authorList>
    </citation>
    <scope>NUCLEOTIDE SEQUENCE [LARGE SCALE GENOMIC DNA]</scope>
    <source>
        <strain evidence="13">DSM 23976 / ICMP 18418 / T49</strain>
    </source>
</reference>
<evidence type="ECO:0000256" key="6">
    <source>
        <dbReference type="ARBA" id="ARBA00024916"/>
    </source>
</evidence>
<keyword evidence="3 8" id="KW-0805">Transcription regulation</keyword>
<dbReference type="GO" id="GO:0003677">
    <property type="term" value="F:DNA binding"/>
    <property type="evidence" value="ECO:0007669"/>
    <property type="project" value="UniProtKB-UniRule"/>
</dbReference>
<dbReference type="eggNOG" id="COG0782">
    <property type="taxonomic scope" value="Bacteria"/>
</dbReference>
<dbReference type="InterPro" id="IPR023459">
    <property type="entry name" value="Tscrpt_elong_fac_GreA/B_fam"/>
</dbReference>
<keyword evidence="5 8" id="KW-0804">Transcription</keyword>
<proteinExistence type="inferred from homology"/>
<evidence type="ECO:0000256" key="9">
    <source>
        <dbReference type="RuleBase" id="RU000556"/>
    </source>
</evidence>
<evidence type="ECO:0000256" key="7">
    <source>
        <dbReference type="ARBA" id="ARBA00030776"/>
    </source>
</evidence>
<dbReference type="PIRSF" id="PIRSF006092">
    <property type="entry name" value="GreA_GreB"/>
    <property type="match status" value="1"/>
</dbReference>
<dbReference type="Proteomes" id="UP000014227">
    <property type="component" value="Chromosome I"/>
</dbReference>
<dbReference type="FunCoup" id="S0EZI7">
    <property type="interactions" value="293"/>
</dbReference>
<evidence type="ECO:0000256" key="4">
    <source>
        <dbReference type="ARBA" id="ARBA00023125"/>
    </source>
</evidence>
<evidence type="ECO:0000256" key="5">
    <source>
        <dbReference type="ARBA" id="ARBA00023163"/>
    </source>
</evidence>
<keyword evidence="12" id="KW-0648">Protein biosynthesis</keyword>
<organism evidence="12 13">
    <name type="scientific">Chthonomonas calidirosea (strain DSM 23976 / ICMP 18418 / T49)</name>
    <dbReference type="NCBI Taxonomy" id="1303518"/>
    <lineage>
        <taxon>Bacteria</taxon>
        <taxon>Bacillati</taxon>
        <taxon>Armatimonadota</taxon>
        <taxon>Chthonomonadia</taxon>
        <taxon>Chthonomonadales</taxon>
        <taxon>Chthonomonadaceae</taxon>
        <taxon>Chthonomonas</taxon>
    </lineage>
</organism>
<dbReference type="PANTHER" id="PTHR30437:SF4">
    <property type="entry name" value="TRANSCRIPTION ELONGATION FACTOR GREA"/>
    <property type="match status" value="1"/>
</dbReference>
<evidence type="ECO:0000259" key="10">
    <source>
        <dbReference type="Pfam" id="PF01272"/>
    </source>
</evidence>
<dbReference type="SUPFAM" id="SSF46557">
    <property type="entry name" value="GreA transcript cleavage protein, N-terminal domain"/>
    <property type="match status" value="1"/>
</dbReference>
<dbReference type="GO" id="GO:0006354">
    <property type="term" value="P:DNA-templated transcription elongation"/>
    <property type="evidence" value="ECO:0007669"/>
    <property type="project" value="TreeGrafter"/>
</dbReference>
<accession>S0EZI7</accession>
<feature type="domain" description="Transcription elongation factor GreA/GreB C-terminal" evidence="10">
    <location>
        <begin position="84"/>
        <end position="158"/>
    </location>
</feature>
<dbReference type="RefSeq" id="WP_016483362.1">
    <property type="nucleotide sequence ID" value="NC_021487.1"/>
</dbReference>
<comment type="function">
    <text evidence="6 8 9">Necessary for efficient RNA polymerase transcription elongation past template-encoded arresting sites. The arresting sites in DNA have the property of trapping a certain fraction of elongating RNA polymerases that pass through, resulting in locked ternary complexes. Cleavage of the nascent transcript by cleavage factors such as GreA or GreB allows the resumption of elongation from the new 3'terminus. GreA releases sequences of 2 to 3 nucleotides.</text>
</comment>
<dbReference type="GO" id="GO:0070063">
    <property type="term" value="F:RNA polymerase binding"/>
    <property type="evidence" value="ECO:0007669"/>
    <property type="project" value="InterPro"/>
</dbReference>
<dbReference type="InterPro" id="IPR028624">
    <property type="entry name" value="Tscrpt_elong_fac_GreA/B"/>
</dbReference>
<keyword evidence="4 8" id="KW-0238">DNA-binding</keyword>
<dbReference type="InterPro" id="IPR006359">
    <property type="entry name" value="Tscrpt_elong_fac_GreA"/>
</dbReference>
<dbReference type="KEGG" id="ccz:CCALI_02031"/>
<keyword evidence="13" id="KW-1185">Reference proteome</keyword>
<dbReference type="HAMAP" id="MF_00105">
    <property type="entry name" value="GreA_GreB"/>
    <property type="match status" value="1"/>
</dbReference>
<evidence type="ECO:0000259" key="11">
    <source>
        <dbReference type="Pfam" id="PF03449"/>
    </source>
</evidence>
<dbReference type="HOGENOM" id="CLU_101379_2_1_0"/>
<dbReference type="NCBIfam" id="TIGR01462">
    <property type="entry name" value="greA"/>
    <property type="match status" value="1"/>
</dbReference>
<dbReference type="Gene3D" id="1.10.287.180">
    <property type="entry name" value="Transcription elongation factor, GreA/GreB, N-terminal domain"/>
    <property type="match status" value="1"/>
</dbReference>
<name>S0EZI7_CHTCT</name>
<dbReference type="InterPro" id="IPR022691">
    <property type="entry name" value="Tscrpt_elong_fac_GreA/B_N"/>
</dbReference>
<dbReference type="PATRIC" id="fig|1303518.3.peg.2096"/>
<evidence type="ECO:0000256" key="1">
    <source>
        <dbReference type="ARBA" id="ARBA00008213"/>
    </source>
</evidence>
<gene>
    <name evidence="8" type="primary">greA</name>
    <name evidence="12" type="ORF">CCALI_02031</name>
</gene>
<evidence type="ECO:0000256" key="2">
    <source>
        <dbReference type="ARBA" id="ARBA00013729"/>
    </source>
</evidence>
<dbReference type="STRING" id="454171.CP488_02058"/>
<sequence length="159" mass="17650">MSEDSEIVLTPGGHAKLRQRLDYLRNVQRPDIARRLRAAKEGDDLTENSEYETAKQEQALVESEILELGHLLQMARVVDDESIPTDHVGIGSIVAMTNLESGARWEFTLVSSAEADPDHNLISDESPIGKAVMGKKVGDIVSIRVPKGIMNYRIESIRK</sequence>
<dbReference type="FunFam" id="1.10.287.180:FF:000001">
    <property type="entry name" value="Transcription elongation factor GreA"/>
    <property type="match status" value="1"/>
</dbReference>
<keyword evidence="12" id="KW-0251">Elongation factor</keyword>
<dbReference type="Pfam" id="PF03449">
    <property type="entry name" value="GreA_GreB_N"/>
    <property type="match status" value="1"/>
</dbReference>
<dbReference type="NCBIfam" id="NF001263">
    <property type="entry name" value="PRK00226.1-4"/>
    <property type="match status" value="1"/>
</dbReference>
<evidence type="ECO:0000313" key="12">
    <source>
        <dbReference type="EMBL" id="CCW35838.1"/>
    </source>
</evidence>
<evidence type="ECO:0000256" key="3">
    <source>
        <dbReference type="ARBA" id="ARBA00023015"/>
    </source>
</evidence>
<evidence type="ECO:0000313" key="13">
    <source>
        <dbReference type="Proteomes" id="UP000014227"/>
    </source>
</evidence>
<dbReference type="GO" id="GO:0032784">
    <property type="term" value="P:regulation of DNA-templated transcription elongation"/>
    <property type="evidence" value="ECO:0007669"/>
    <property type="project" value="UniProtKB-UniRule"/>
</dbReference>
<dbReference type="Gene3D" id="3.10.50.30">
    <property type="entry name" value="Transcription elongation factor, GreA/GreB, C-terminal domain"/>
    <property type="match status" value="1"/>
</dbReference>
<dbReference type="InterPro" id="IPR001437">
    <property type="entry name" value="Tscrpt_elong_fac_GreA/B_C"/>
</dbReference>
<dbReference type="SUPFAM" id="SSF54534">
    <property type="entry name" value="FKBP-like"/>
    <property type="match status" value="1"/>
</dbReference>
<evidence type="ECO:0000256" key="8">
    <source>
        <dbReference type="HAMAP-Rule" id="MF_00105"/>
    </source>
</evidence>
<dbReference type="EMBL" id="HF951689">
    <property type="protein sequence ID" value="CCW35838.1"/>
    <property type="molecule type" value="Genomic_DNA"/>
</dbReference>